<evidence type="ECO:0000313" key="2">
    <source>
        <dbReference type="EMBL" id="SDT56511.1"/>
    </source>
</evidence>
<reference evidence="2 3" key="1">
    <citation type="submission" date="2016-10" db="EMBL/GenBank/DDBJ databases">
        <authorList>
            <person name="de Groot N.N."/>
        </authorList>
    </citation>
    <scope>NUCLEOTIDE SEQUENCE [LARGE SCALE GENOMIC DNA]</scope>
    <source>
        <strain evidence="2 3">MP1X4</strain>
    </source>
</reference>
<keyword evidence="1" id="KW-0472">Membrane</keyword>
<evidence type="ECO:0000256" key="1">
    <source>
        <dbReference type="SAM" id="Phobius"/>
    </source>
</evidence>
<dbReference type="AlphaFoldDB" id="A0A1H2BE40"/>
<keyword evidence="3" id="KW-1185">Reference proteome</keyword>
<sequence>MHKLTPVQKLDFILLTIKTEGLSVLRYPINKSIKIGKYSFEASELSRILLKLLKDGYVDRIGEESEPNYIITFDGYVFIGYEKQQILDNETIEALSIAKQEAKDYSSRLLLATWSAGIAAVLLLLWQVWIWFYPVHANYPYWFWQK</sequence>
<evidence type="ECO:0000313" key="3">
    <source>
        <dbReference type="Proteomes" id="UP000199679"/>
    </source>
</evidence>
<feature type="transmembrane region" description="Helical" evidence="1">
    <location>
        <begin position="109"/>
        <end position="132"/>
    </location>
</feature>
<name>A0A1H2BE40_MUCMA</name>
<dbReference type="Proteomes" id="UP000199679">
    <property type="component" value="Chromosome I"/>
</dbReference>
<organism evidence="2 3">
    <name type="scientific">Mucilaginibacter mallensis</name>
    <dbReference type="NCBI Taxonomy" id="652787"/>
    <lineage>
        <taxon>Bacteria</taxon>
        <taxon>Pseudomonadati</taxon>
        <taxon>Bacteroidota</taxon>
        <taxon>Sphingobacteriia</taxon>
        <taxon>Sphingobacteriales</taxon>
        <taxon>Sphingobacteriaceae</taxon>
        <taxon>Mucilaginibacter</taxon>
    </lineage>
</organism>
<proteinExistence type="predicted"/>
<keyword evidence="1" id="KW-0812">Transmembrane</keyword>
<accession>A0A1H2BE40</accession>
<gene>
    <name evidence="2" type="ORF">SAMN05216490_4070</name>
</gene>
<keyword evidence="1" id="KW-1133">Transmembrane helix</keyword>
<dbReference type="RefSeq" id="WP_091377314.1">
    <property type="nucleotide sequence ID" value="NZ_LT629740.1"/>
</dbReference>
<protein>
    <submittedName>
        <fullName evidence="2">Uncharacterized protein</fullName>
    </submittedName>
</protein>
<dbReference type="EMBL" id="LT629740">
    <property type="protein sequence ID" value="SDT56511.1"/>
    <property type="molecule type" value="Genomic_DNA"/>
</dbReference>